<dbReference type="EMBL" id="VWNA01000001">
    <property type="protein sequence ID" value="MQT13852.1"/>
    <property type="molecule type" value="Genomic_DNA"/>
</dbReference>
<dbReference type="GO" id="GO:0016740">
    <property type="term" value="F:transferase activity"/>
    <property type="evidence" value="ECO:0007669"/>
    <property type="project" value="UniProtKB-KW"/>
</dbReference>
<reference evidence="2 3" key="1">
    <citation type="submission" date="2019-09" db="EMBL/GenBank/DDBJ databases">
        <title>Segnochrobactrum spirostomi gen. nov., sp. nov., isolated from the ciliate Spirostomum cf. yagiui and description of a novel family, Segnochrobactraceae fam. nov. within the order Rhizobiales of the class Alphaproteobacteria.</title>
        <authorList>
            <person name="Akter S."/>
            <person name="Shazib S.U.A."/>
            <person name="Shin M.K."/>
        </authorList>
    </citation>
    <scope>NUCLEOTIDE SEQUENCE [LARGE SCALE GENOMIC DNA]</scope>
    <source>
        <strain evidence="2 3">Sp-1</strain>
    </source>
</reference>
<gene>
    <name evidence="2" type="ORF">F0357_14625</name>
</gene>
<name>A0A6A7Y862_9HYPH</name>
<dbReference type="Pfam" id="PF10090">
    <property type="entry name" value="HPTransfase"/>
    <property type="match status" value="1"/>
</dbReference>
<evidence type="ECO:0000259" key="1">
    <source>
        <dbReference type="Pfam" id="PF10090"/>
    </source>
</evidence>
<dbReference type="Gene3D" id="1.10.287.130">
    <property type="match status" value="1"/>
</dbReference>
<dbReference type="InterPro" id="IPR018762">
    <property type="entry name" value="ChpT_C"/>
</dbReference>
<keyword evidence="2" id="KW-0808">Transferase</keyword>
<organism evidence="2 3">
    <name type="scientific">Segnochrobactrum spirostomi</name>
    <dbReference type="NCBI Taxonomy" id="2608987"/>
    <lineage>
        <taxon>Bacteria</taxon>
        <taxon>Pseudomonadati</taxon>
        <taxon>Pseudomonadota</taxon>
        <taxon>Alphaproteobacteria</taxon>
        <taxon>Hyphomicrobiales</taxon>
        <taxon>Segnochrobactraceae</taxon>
        <taxon>Segnochrobactrum</taxon>
    </lineage>
</organism>
<dbReference type="NCBIfam" id="NF046018">
    <property type="entry name" value="HisPtaseChptBrucRhz"/>
    <property type="match status" value="1"/>
</dbReference>
<dbReference type="Proteomes" id="UP000332515">
    <property type="component" value="Unassembled WGS sequence"/>
</dbReference>
<proteinExistence type="predicted"/>
<dbReference type="InterPro" id="IPR036890">
    <property type="entry name" value="HATPase_C_sf"/>
</dbReference>
<comment type="caution">
    <text evidence="2">The sequence shown here is derived from an EMBL/GenBank/DDBJ whole genome shotgun (WGS) entry which is preliminary data.</text>
</comment>
<feature type="domain" description="Histidine phosphotransferase ChpT C-terminal" evidence="1">
    <location>
        <begin position="99"/>
        <end position="218"/>
    </location>
</feature>
<evidence type="ECO:0000313" key="3">
    <source>
        <dbReference type="Proteomes" id="UP000332515"/>
    </source>
</evidence>
<accession>A0A6A7Y862</accession>
<dbReference type="Gene3D" id="3.30.565.10">
    <property type="entry name" value="Histidine kinase-like ATPase, C-terminal domain"/>
    <property type="match status" value="1"/>
</dbReference>
<evidence type="ECO:0000313" key="2">
    <source>
        <dbReference type="EMBL" id="MQT13852.1"/>
    </source>
</evidence>
<keyword evidence="3" id="KW-1185">Reference proteome</keyword>
<protein>
    <submittedName>
        <fullName evidence="2">Histidine phosphotransferase</fullName>
    </submittedName>
</protein>
<sequence>MSSPACPTCPLPTSPTMSQPPMSLDLAALLCSRICHDVISPVGAINNGLEVLDEDDSGDMRDVAMDLIRKSARQASARLQFARLAFGFAGSAGAAVDLNDAERLARGYVEGDKTSLDWRIPAALVAKDRVKLLLVLIVLALQAVPRGGSLRVWAAGAAENGDLVVAATGSHARIPPGYEALIAGTQIEPLDAHTVVPYYAGLLARSIGISIRIAKDGDTVTFVAGERAA</sequence>
<dbReference type="AlphaFoldDB" id="A0A6A7Y862"/>